<dbReference type="EMBL" id="SMRP01000025">
    <property type="protein sequence ID" value="TDG18994.1"/>
    <property type="molecule type" value="Genomic_DNA"/>
</dbReference>
<dbReference type="Proteomes" id="UP000295722">
    <property type="component" value="Unassembled WGS sequence"/>
</dbReference>
<proteinExistence type="predicted"/>
<dbReference type="AlphaFoldDB" id="A0A4R5M1P5"/>
<organism evidence="1 2">
    <name type="scientific">Paraburkholderia silviterrae</name>
    <dbReference type="NCBI Taxonomy" id="2528715"/>
    <lineage>
        <taxon>Bacteria</taxon>
        <taxon>Pseudomonadati</taxon>
        <taxon>Pseudomonadota</taxon>
        <taxon>Betaproteobacteria</taxon>
        <taxon>Burkholderiales</taxon>
        <taxon>Burkholderiaceae</taxon>
        <taxon>Paraburkholderia</taxon>
    </lineage>
</organism>
<evidence type="ECO:0000313" key="2">
    <source>
        <dbReference type="Proteomes" id="UP000295722"/>
    </source>
</evidence>
<keyword evidence="2" id="KW-1185">Reference proteome</keyword>
<comment type="caution">
    <text evidence="1">The sequence shown here is derived from an EMBL/GenBank/DDBJ whole genome shotgun (WGS) entry which is preliminary data.</text>
</comment>
<dbReference type="RefSeq" id="WP_133198861.1">
    <property type="nucleotide sequence ID" value="NZ_JBHUCW010000004.1"/>
</dbReference>
<gene>
    <name evidence="1" type="ORF">EYW47_32235</name>
</gene>
<evidence type="ECO:0000313" key="1">
    <source>
        <dbReference type="EMBL" id="TDG18994.1"/>
    </source>
</evidence>
<sequence>MPARGLHGRIKHALWRIAKFREKLKHTFGEAILQYLHEQADKADYKAKAGHIENFRYVSATARLIRLRATRFLPYFR</sequence>
<protein>
    <submittedName>
        <fullName evidence="1">Uncharacterized protein</fullName>
    </submittedName>
</protein>
<reference evidence="1 2" key="1">
    <citation type="submission" date="2019-03" db="EMBL/GenBank/DDBJ databases">
        <title>Paraburkholderia sp. 4M-K11, isolated from subtropical forest soil.</title>
        <authorList>
            <person name="Gao Z.-H."/>
            <person name="Qiu L.-H."/>
        </authorList>
    </citation>
    <scope>NUCLEOTIDE SEQUENCE [LARGE SCALE GENOMIC DNA]</scope>
    <source>
        <strain evidence="1 2">4M-K11</strain>
    </source>
</reference>
<name>A0A4R5M1P5_9BURK</name>
<accession>A0A4R5M1P5</accession>